<dbReference type="Proteomes" id="UP001248822">
    <property type="component" value="Unassembled WGS sequence"/>
</dbReference>
<protein>
    <submittedName>
        <fullName evidence="1">Uncharacterized protein</fullName>
    </submittedName>
</protein>
<dbReference type="EMBL" id="JAQGEC010000003">
    <property type="protein sequence ID" value="MDR9889546.1"/>
    <property type="molecule type" value="Genomic_DNA"/>
</dbReference>
<accession>A0AAE4DL94</accession>
<comment type="caution">
    <text evidence="1">The sequence shown here is derived from an EMBL/GenBank/DDBJ whole genome shotgun (WGS) entry which is preliminary data.</text>
</comment>
<sequence length="124" mass="14281">MIYRKRYDDYVMKMIKKIRSYYHGMALSFSLHPVKDGSGIIVLKIGVNGPKPSYRKEAATLMEAFEGVEQNIFKGDLSHIKFTGTNIIFDNNKAILVKDNTKEEWSNTAVDADFNRIFRIKDIV</sequence>
<dbReference type="AlphaFoldDB" id="A0AAE4DL94"/>
<organism evidence="1 2">
    <name type="scientific">Pseudenterobacter timonensis</name>
    <dbReference type="NCBI Taxonomy" id="1755099"/>
    <lineage>
        <taxon>Bacteria</taxon>
        <taxon>Pseudomonadati</taxon>
        <taxon>Pseudomonadota</taxon>
        <taxon>Gammaproteobacteria</taxon>
        <taxon>Enterobacterales</taxon>
        <taxon>Enterobacteriaceae</taxon>
        <taxon>Pseudenterobacter</taxon>
    </lineage>
</organism>
<dbReference type="RefSeq" id="WP_039300062.1">
    <property type="nucleotide sequence ID" value="NZ_JAQGEC010000003.1"/>
</dbReference>
<proteinExistence type="predicted"/>
<reference evidence="1" key="1">
    <citation type="submission" date="2022-12" db="EMBL/GenBank/DDBJ databases">
        <title>NDM-1 containing novel ST 2018 Pseudenterobacter timonensis.</title>
        <authorList>
            <person name="Halder G."/>
            <person name="Mandal S."/>
            <person name="Dutta S."/>
        </authorList>
    </citation>
    <scope>NUCLEOTIDE SEQUENCE</scope>
    <source>
        <strain evidence="1">CNCI147</strain>
    </source>
</reference>
<gene>
    <name evidence="1" type="ORF">O7047_04755</name>
</gene>
<name>A0AAE4DL94_9ENTR</name>
<evidence type="ECO:0000313" key="1">
    <source>
        <dbReference type="EMBL" id="MDR9889546.1"/>
    </source>
</evidence>
<evidence type="ECO:0000313" key="2">
    <source>
        <dbReference type="Proteomes" id="UP001248822"/>
    </source>
</evidence>